<evidence type="ECO:0000256" key="1">
    <source>
        <dbReference type="SAM" id="Phobius"/>
    </source>
</evidence>
<keyword evidence="1" id="KW-0812">Transmembrane</keyword>
<keyword evidence="1" id="KW-0472">Membrane</keyword>
<evidence type="ECO:0000313" key="2">
    <source>
        <dbReference type="EMBL" id="CAG6606993.1"/>
    </source>
</evidence>
<organism evidence="2">
    <name type="scientific">Cacopsylla melanoneura</name>
    <dbReference type="NCBI Taxonomy" id="428564"/>
    <lineage>
        <taxon>Eukaryota</taxon>
        <taxon>Metazoa</taxon>
        <taxon>Ecdysozoa</taxon>
        <taxon>Arthropoda</taxon>
        <taxon>Hexapoda</taxon>
        <taxon>Insecta</taxon>
        <taxon>Pterygota</taxon>
        <taxon>Neoptera</taxon>
        <taxon>Paraneoptera</taxon>
        <taxon>Hemiptera</taxon>
        <taxon>Sternorrhyncha</taxon>
        <taxon>Psylloidea</taxon>
        <taxon>Psyllidae</taxon>
        <taxon>Psyllinae</taxon>
        <taxon>Cacopsylla</taxon>
    </lineage>
</organism>
<feature type="transmembrane region" description="Helical" evidence="1">
    <location>
        <begin position="20"/>
        <end position="40"/>
    </location>
</feature>
<dbReference type="AlphaFoldDB" id="A0A8D8LI78"/>
<name>A0A8D8LI78_9HEMI</name>
<proteinExistence type="predicted"/>
<protein>
    <submittedName>
        <fullName evidence="2">Uncharacterized protein</fullName>
    </submittedName>
</protein>
<accession>A0A8D8LI78</accession>
<keyword evidence="1" id="KW-1133">Transmembrane helix</keyword>
<reference evidence="2" key="1">
    <citation type="submission" date="2021-05" db="EMBL/GenBank/DDBJ databases">
        <authorList>
            <person name="Alioto T."/>
            <person name="Alioto T."/>
            <person name="Gomez Garrido J."/>
        </authorList>
    </citation>
    <scope>NUCLEOTIDE SEQUENCE</scope>
</reference>
<sequence length="133" mass="15489">MENVEVQIEIVLMKRVEKLAIENMIGSLLLILFIDTIKWNNHNKIEMKPKDLDMINSDSEIEMEILEMMLDQVQSKSSAPFVMLIYLSPPLMNILTNVWSVTLPKISNKISAVKLNLWRVLHQILVNFTKTFF</sequence>
<dbReference type="EMBL" id="HBUF01006085">
    <property type="protein sequence ID" value="CAG6606993.1"/>
    <property type="molecule type" value="Transcribed_RNA"/>
</dbReference>